<evidence type="ECO:0000313" key="2">
    <source>
        <dbReference type="EMBL" id="MDZ7543427.1"/>
    </source>
</evidence>
<name>A0AAW9KFD6_CLOPF</name>
<dbReference type="EMBL" id="WNUR01001169">
    <property type="protein sequence ID" value="MDZ7543427.1"/>
    <property type="molecule type" value="Genomic_DNA"/>
</dbReference>
<dbReference type="InterPro" id="IPR041657">
    <property type="entry name" value="HTH_17"/>
</dbReference>
<feature type="domain" description="Helix-turn-helix" evidence="1">
    <location>
        <begin position="1"/>
        <end position="51"/>
    </location>
</feature>
<sequence>MLTPIEGMKELGVGRNAMYGDLLKRKDFPCFKIGSKYYINSQKLQDWIDKQCK</sequence>
<evidence type="ECO:0000313" key="3">
    <source>
        <dbReference type="Proteomes" id="UP001288944"/>
    </source>
</evidence>
<dbReference type="AlphaFoldDB" id="A0AAW9KFD6"/>
<reference evidence="2" key="1">
    <citation type="submission" date="2019-11" db="EMBL/GenBank/DDBJ databases">
        <title>Characterization of Clostridium perfringens isolates from swine manure treated agricultural soils.</title>
        <authorList>
            <person name="Wushke S.T."/>
        </authorList>
    </citation>
    <scope>NUCLEOTIDE SEQUENCE</scope>
    <source>
        <strain evidence="2">X62</strain>
    </source>
</reference>
<dbReference type="Pfam" id="PF12728">
    <property type="entry name" value="HTH_17"/>
    <property type="match status" value="1"/>
</dbReference>
<accession>A0AAW9KFD6</accession>
<dbReference type="Proteomes" id="UP001288944">
    <property type="component" value="Unassembled WGS sequence"/>
</dbReference>
<comment type="caution">
    <text evidence="2">The sequence shown here is derived from an EMBL/GenBank/DDBJ whole genome shotgun (WGS) entry which is preliminary data.</text>
</comment>
<organism evidence="2 3">
    <name type="scientific">Clostridium perfringens</name>
    <dbReference type="NCBI Taxonomy" id="1502"/>
    <lineage>
        <taxon>Bacteria</taxon>
        <taxon>Bacillati</taxon>
        <taxon>Bacillota</taxon>
        <taxon>Clostridia</taxon>
        <taxon>Eubacteriales</taxon>
        <taxon>Clostridiaceae</taxon>
        <taxon>Clostridium</taxon>
    </lineage>
</organism>
<proteinExistence type="predicted"/>
<evidence type="ECO:0000259" key="1">
    <source>
        <dbReference type="Pfam" id="PF12728"/>
    </source>
</evidence>
<protein>
    <submittedName>
        <fullName evidence="2">Helix-turn-helix domain-containing protein</fullName>
    </submittedName>
</protein>
<gene>
    <name evidence="2" type="ORF">GNF83_20055</name>
</gene>